<organism evidence="1 2">
    <name type="scientific">Corchorus capsularis</name>
    <name type="common">Jute</name>
    <dbReference type="NCBI Taxonomy" id="210143"/>
    <lineage>
        <taxon>Eukaryota</taxon>
        <taxon>Viridiplantae</taxon>
        <taxon>Streptophyta</taxon>
        <taxon>Embryophyta</taxon>
        <taxon>Tracheophyta</taxon>
        <taxon>Spermatophyta</taxon>
        <taxon>Magnoliopsida</taxon>
        <taxon>eudicotyledons</taxon>
        <taxon>Gunneridae</taxon>
        <taxon>Pentapetalae</taxon>
        <taxon>rosids</taxon>
        <taxon>malvids</taxon>
        <taxon>Malvales</taxon>
        <taxon>Malvaceae</taxon>
        <taxon>Grewioideae</taxon>
        <taxon>Apeibeae</taxon>
        <taxon>Corchorus</taxon>
    </lineage>
</organism>
<evidence type="ECO:0000313" key="2">
    <source>
        <dbReference type="Proteomes" id="UP000188268"/>
    </source>
</evidence>
<dbReference type="EMBL" id="AWWV01010854">
    <property type="protein sequence ID" value="OMO76710.1"/>
    <property type="molecule type" value="Genomic_DNA"/>
</dbReference>
<comment type="caution">
    <text evidence="1">The sequence shown here is derived from an EMBL/GenBank/DDBJ whole genome shotgun (WGS) entry which is preliminary data.</text>
</comment>
<dbReference type="Gramene" id="OMO76710">
    <property type="protein sequence ID" value="OMO76710"/>
    <property type="gene ID" value="CCACVL1_15478"/>
</dbReference>
<protein>
    <submittedName>
        <fullName evidence="1">Uncharacterized protein</fullName>
    </submittedName>
</protein>
<gene>
    <name evidence="1" type="ORF">CCACVL1_15478</name>
</gene>
<reference evidence="1 2" key="1">
    <citation type="submission" date="2013-09" db="EMBL/GenBank/DDBJ databases">
        <title>Corchorus capsularis genome sequencing.</title>
        <authorList>
            <person name="Alam M."/>
            <person name="Haque M.S."/>
            <person name="Islam M.S."/>
            <person name="Emdad E.M."/>
            <person name="Islam M.M."/>
            <person name="Ahmed B."/>
            <person name="Halim A."/>
            <person name="Hossen Q.M.M."/>
            <person name="Hossain M.Z."/>
            <person name="Ahmed R."/>
            <person name="Khan M.M."/>
            <person name="Islam R."/>
            <person name="Rashid M.M."/>
            <person name="Khan S.A."/>
            <person name="Rahman M.S."/>
            <person name="Alam M."/>
        </authorList>
    </citation>
    <scope>NUCLEOTIDE SEQUENCE [LARGE SCALE GENOMIC DNA]</scope>
    <source>
        <strain evidence="2">cv. CVL-1</strain>
        <tissue evidence="1">Whole seedling</tissue>
    </source>
</reference>
<keyword evidence="2" id="KW-1185">Reference proteome</keyword>
<evidence type="ECO:0000313" key="1">
    <source>
        <dbReference type="EMBL" id="OMO76710.1"/>
    </source>
</evidence>
<accession>A0A1R3I2B7</accession>
<sequence>MADKLATIGITGGEDAGVGVAVGGGGGAISQLSGSVMDATEASVRIYVSSAKGNSISCIGTLAR</sequence>
<dbReference type="Proteomes" id="UP000188268">
    <property type="component" value="Unassembled WGS sequence"/>
</dbReference>
<name>A0A1R3I2B7_COCAP</name>
<proteinExistence type="predicted"/>
<dbReference type="AlphaFoldDB" id="A0A1R3I2B7"/>